<evidence type="ECO:0000259" key="4">
    <source>
        <dbReference type="Pfam" id="PF24859"/>
    </source>
</evidence>
<dbReference type="InterPro" id="IPR056774">
    <property type="entry name" value="FdhE_N"/>
</dbReference>
<sequence>MGFPLDSCRTVQHTGGSFFVSDTTLNKPTPTTITRTPEEILNRSGQEIPALLLPRPDQVFAERALRLRQLAAGHAMRDYLMLLAVVCEAQHTQAQGGLHVPAPTAAQCEAAAQAGEPALDAVHWPRDAQWRSQLRALLVQVLDKLPADSPARTVVQQAAALDDDTLEQQANRLLAGITLGLDMATAPLVAAGLQLYFTQLAAAAGAALLPHHAPGKHSPRCPCCGSLPVASITRLGGSQEGQRYLHCTLCNTQWHMNRVQCTHCGATDGIQYQSLQAVQSDGKPLQRPSIEAETCDACHHYLKVVHMAQDLHVEPLADDLASLTLDLLVSETGMQRHGTNLLLLFGEAEEEAQEADTGVH</sequence>
<protein>
    <recommendedName>
        <fullName evidence="2">Protein FdhE homolog</fullName>
    </recommendedName>
</protein>
<dbReference type="NCBIfam" id="TIGR01562">
    <property type="entry name" value="FdhE"/>
    <property type="match status" value="1"/>
</dbReference>
<dbReference type="HAMAP" id="MF_00611">
    <property type="entry name" value="FdeH"/>
    <property type="match status" value="1"/>
</dbReference>
<feature type="domain" description="FdhE central" evidence="4">
    <location>
        <begin position="221"/>
        <end position="258"/>
    </location>
</feature>
<dbReference type="Pfam" id="PF24859">
    <property type="entry name" value="FdhE_central"/>
    <property type="match status" value="1"/>
</dbReference>
<evidence type="ECO:0000256" key="2">
    <source>
        <dbReference type="HAMAP-Rule" id="MF_00611"/>
    </source>
</evidence>
<dbReference type="SUPFAM" id="SSF144020">
    <property type="entry name" value="FdhE-like"/>
    <property type="match status" value="1"/>
</dbReference>
<comment type="caution">
    <text evidence="6">The sequence shown here is derived from an EMBL/GenBank/DDBJ whole genome shotgun (WGS) entry which is preliminary data.</text>
</comment>
<feature type="domain" description="FdhE N-terminal" evidence="3">
    <location>
        <begin position="48"/>
        <end position="203"/>
    </location>
</feature>
<dbReference type="EMBL" id="BAABBP010000028">
    <property type="protein sequence ID" value="GAA4001362.1"/>
    <property type="molecule type" value="Genomic_DNA"/>
</dbReference>
<reference evidence="7" key="1">
    <citation type="journal article" date="2019" name="Int. J. Syst. Evol. Microbiol.">
        <title>The Global Catalogue of Microorganisms (GCM) 10K type strain sequencing project: providing services to taxonomists for standard genome sequencing and annotation.</title>
        <authorList>
            <consortium name="The Broad Institute Genomics Platform"/>
            <consortium name="The Broad Institute Genome Sequencing Center for Infectious Disease"/>
            <person name="Wu L."/>
            <person name="Ma J."/>
        </authorList>
    </citation>
    <scope>NUCLEOTIDE SEQUENCE [LARGE SCALE GENOMIC DNA]</scope>
    <source>
        <strain evidence="7">JCM 17561</strain>
    </source>
</reference>
<feature type="domain" description="FdhE C-terminal" evidence="5">
    <location>
        <begin position="259"/>
        <end position="343"/>
    </location>
</feature>
<dbReference type="PANTHER" id="PTHR37689:SF1">
    <property type="entry name" value="PROTEIN FDHE"/>
    <property type="match status" value="1"/>
</dbReference>
<evidence type="ECO:0000313" key="7">
    <source>
        <dbReference type="Proteomes" id="UP001501627"/>
    </source>
</evidence>
<evidence type="ECO:0000313" key="6">
    <source>
        <dbReference type="EMBL" id="GAA4001362.1"/>
    </source>
</evidence>
<evidence type="ECO:0000256" key="1">
    <source>
        <dbReference type="ARBA" id="ARBA00022490"/>
    </source>
</evidence>
<accession>A0ABP7RSP7</accession>
<dbReference type="PIRSF" id="PIRSF018296">
    <property type="entry name" value="Format_dh_formtn"/>
    <property type="match status" value="1"/>
</dbReference>
<keyword evidence="1 2" id="KW-0963">Cytoplasm</keyword>
<comment type="subcellular location">
    <subcellularLocation>
        <location evidence="2">Cytoplasm</location>
    </subcellularLocation>
</comment>
<dbReference type="Gene3D" id="3.90.1670.10">
    <property type="entry name" value="FdhE-like domain"/>
    <property type="match status" value="1"/>
</dbReference>
<comment type="similarity">
    <text evidence="2">Belongs to the FdhE family.</text>
</comment>
<dbReference type="InterPro" id="IPR024064">
    <property type="entry name" value="FdhE-like_sf"/>
</dbReference>
<dbReference type="Pfam" id="PF04216">
    <property type="entry name" value="FdhE_N"/>
    <property type="match status" value="1"/>
</dbReference>
<evidence type="ECO:0000259" key="3">
    <source>
        <dbReference type="Pfam" id="PF04216"/>
    </source>
</evidence>
<organism evidence="6 7">
    <name type="scientific">Comamonas faecalis</name>
    <dbReference type="NCBI Taxonomy" id="1387849"/>
    <lineage>
        <taxon>Bacteria</taxon>
        <taxon>Pseudomonadati</taxon>
        <taxon>Pseudomonadota</taxon>
        <taxon>Betaproteobacteria</taxon>
        <taxon>Burkholderiales</taxon>
        <taxon>Comamonadaceae</taxon>
        <taxon>Comamonas</taxon>
    </lineage>
</organism>
<evidence type="ECO:0000259" key="5">
    <source>
        <dbReference type="Pfam" id="PF24860"/>
    </source>
</evidence>
<dbReference type="InterPro" id="IPR056797">
    <property type="entry name" value="FdhE_central"/>
</dbReference>
<comment type="function">
    <text evidence="2">Necessary for formate dehydrogenase activity.</text>
</comment>
<dbReference type="CDD" id="cd16341">
    <property type="entry name" value="FdhE"/>
    <property type="match status" value="1"/>
</dbReference>
<dbReference type="InterPro" id="IPR006452">
    <property type="entry name" value="Formate_DH_accessory"/>
</dbReference>
<dbReference type="PANTHER" id="PTHR37689">
    <property type="entry name" value="PROTEIN FDHE"/>
    <property type="match status" value="1"/>
</dbReference>
<dbReference type="InterPro" id="IPR056796">
    <property type="entry name" value="FdhE_C"/>
</dbReference>
<gene>
    <name evidence="2 6" type="primary">fdhE</name>
    <name evidence="6" type="ORF">GCM10022279_26620</name>
</gene>
<dbReference type="Proteomes" id="UP001501627">
    <property type="component" value="Unassembled WGS sequence"/>
</dbReference>
<proteinExistence type="inferred from homology"/>
<keyword evidence="7" id="KW-1185">Reference proteome</keyword>
<name>A0ABP7RSP7_9BURK</name>
<dbReference type="Pfam" id="PF24860">
    <property type="entry name" value="FdhE_C"/>
    <property type="match status" value="1"/>
</dbReference>